<evidence type="ECO:0000313" key="1">
    <source>
        <dbReference type="EMBL" id="CEK67948.1"/>
    </source>
</evidence>
<dbReference type="PANTHER" id="PTHR14679:SF1">
    <property type="entry name" value="GEM-ASSOCIATED PROTEIN 7"/>
    <property type="match status" value="1"/>
</dbReference>
<organism evidence="1">
    <name type="scientific">Arion vulgaris</name>
    <dbReference type="NCBI Taxonomy" id="1028688"/>
    <lineage>
        <taxon>Eukaryota</taxon>
        <taxon>Metazoa</taxon>
        <taxon>Spiralia</taxon>
        <taxon>Lophotrochozoa</taxon>
        <taxon>Mollusca</taxon>
        <taxon>Gastropoda</taxon>
        <taxon>Heterobranchia</taxon>
        <taxon>Euthyneura</taxon>
        <taxon>Panpulmonata</taxon>
        <taxon>Eupulmonata</taxon>
        <taxon>Stylommatophora</taxon>
        <taxon>Helicina</taxon>
        <taxon>Arionoidea</taxon>
        <taxon>Arionidae</taxon>
        <taxon>Arion</taxon>
    </lineage>
</organism>
<reference evidence="1" key="1">
    <citation type="submission" date="2014-12" db="EMBL/GenBank/DDBJ databases">
        <title>Insight into the proteome of Arion vulgaris.</title>
        <authorList>
            <person name="Aradska J."/>
            <person name="Bulat T."/>
            <person name="Smidak R."/>
            <person name="Sarate P."/>
            <person name="Gangsoo J."/>
            <person name="Sialana F."/>
            <person name="Bilban M."/>
            <person name="Lubec G."/>
        </authorList>
    </citation>
    <scope>NUCLEOTIDE SEQUENCE</scope>
    <source>
        <tissue evidence="1">Skin</tissue>
    </source>
</reference>
<dbReference type="Pfam" id="PF11095">
    <property type="entry name" value="Gemin7"/>
    <property type="match status" value="1"/>
</dbReference>
<feature type="non-terminal residue" evidence="1">
    <location>
        <position position="1"/>
    </location>
</feature>
<dbReference type="PANTHER" id="PTHR14679">
    <property type="entry name" value="GEM-ASSOCIATED PROTEIN 7"/>
    <property type="match status" value="1"/>
</dbReference>
<evidence type="ECO:0008006" key="2">
    <source>
        <dbReference type="Google" id="ProtNLM"/>
    </source>
</evidence>
<sequence>HTHIRLCKQQQHVYLNTIFVNFFHFVSVHSDIPEMRQDETLQDERTFLRERFLRMLGSVSGAQVQVSMQEKTKVKCKFVTVDVDFHHIHVTDLTTPMGVIPRATLRTSDIISIDFPEVNVVNNRT</sequence>
<accession>A0A0B6ZHH3</accession>
<dbReference type="GO" id="GO:0034719">
    <property type="term" value="C:SMN-Sm protein complex"/>
    <property type="evidence" value="ECO:0007669"/>
    <property type="project" value="InterPro"/>
</dbReference>
<name>A0A0B6ZHH3_9EUPU</name>
<dbReference type="AlphaFoldDB" id="A0A0B6ZHH3"/>
<protein>
    <recommendedName>
        <fullName evidence="2">Gem-associated protein 7</fullName>
    </recommendedName>
</protein>
<dbReference type="Gene3D" id="2.30.30.100">
    <property type="match status" value="1"/>
</dbReference>
<dbReference type="EMBL" id="HACG01021083">
    <property type="protein sequence ID" value="CEK67948.1"/>
    <property type="molecule type" value="Transcribed_RNA"/>
</dbReference>
<dbReference type="GO" id="GO:0000387">
    <property type="term" value="P:spliceosomal snRNP assembly"/>
    <property type="evidence" value="ECO:0007669"/>
    <property type="project" value="TreeGrafter"/>
</dbReference>
<dbReference type="InterPro" id="IPR020338">
    <property type="entry name" value="SMN_gemin7"/>
</dbReference>
<gene>
    <name evidence="1" type="primary">ORF64514</name>
</gene>
<proteinExistence type="predicted"/>